<dbReference type="PANTHER" id="PTHR34129">
    <property type="entry name" value="BLR1139 PROTEIN"/>
    <property type="match status" value="1"/>
</dbReference>
<dbReference type="EMBL" id="ML996701">
    <property type="protein sequence ID" value="KAF2398068.1"/>
    <property type="molecule type" value="Genomic_DNA"/>
</dbReference>
<dbReference type="PANTHER" id="PTHR34129:SF1">
    <property type="entry name" value="DUF952 DOMAIN-CONTAINING PROTEIN"/>
    <property type="match status" value="1"/>
</dbReference>
<dbReference type="Gene3D" id="3.20.170.20">
    <property type="entry name" value="Protein of unknown function DUF952"/>
    <property type="match status" value="1"/>
</dbReference>
<dbReference type="Pfam" id="PF06108">
    <property type="entry name" value="DUF952"/>
    <property type="match status" value="1"/>
</dbReference>
<gene>
    <name evidence="1" type="ORF">EJ06DRAFT_497533</name>
</gene>
<reference evidence="1" key="1">
    <citation type="journal article" date="2020" name="Stud. Mycol.">
        <title>101 Dothideomycetes genomes: a test case for predicting lifestyles and emergence of pathogens.</title>
        <authorList>
            <person name="Haridas S."/>
            <person name="Albert R."/>
            <person name="Binder M."/>
            <person name="Bloem J."/>
            <person name="Labutti K."/>
            <person name="Salamov A."/>
            <person name="Andreopoulos B."/>
            <person name="Baker S."/>
            <person name="Barry K."/>
            <person name="Bills G."/>
            <person name="Bluhm B."/>
            <person name="Cannon C."/>
            <person name="Castanera R."/>
            <person name="Culley D."/>
            <person name="Daum C."/>
            <person name="Ezra D."/>
            <person name="Gonzalez J."/>
            <person name="Henrissat B."/>
            <person name="Kuo A."/>
            <person name="Liang C."/>
            <person name="Lipzen A."/>
            <person name="Lutzoni F."/>
            <person name="Magnuson J."/>
            <person name="Mondo S."/>
            <person name="Nolan M."/>
            <person name="Ohm R."/>
            <person name="Pangilinan J."/>
            <person name="Park H.-J."/>
            <person name="Ramirez L."/>
            <person name="Alfaro M."/>
            <person name="Sun H."/>
            <person name="Tritt A."/>
            <person name="Yoshinaga Y."/>
            <person name="Zwiers L.-H."/>
            <person name="Turgeon B."/>
            <person name="Goodwin S."/>
            <person name="Spatafora J."/>
            <person name="Crous P."/>
            <person name="Grigoriev I."/>
        </authorList>
    </citation>
    <scope>NUCLEOTIDE SEQUENCE</scope>
    <source>
        <strain evidence="1">CBS 262.69</strain>
    </source>
</reference>
<dbReference type="SUPFAM" id="SSF56399">
    <property type="entry name" value="ADP-ribosylation"/>
    <property type="match status" value="1"/>
</dbReference>
<sequence length="135" mass="15072">MPPPDPLPTHIYKILPSPPPHDLPDYFPVSDLDANDGFIHLSTAEQVPGTVSRFFSNQTSIWLLQLELAALEGRDGGERSVKWEQSGSWCFPHVYHSDLSKALGRKDVVSLVEVHRNEGEAWEGLVREALRSAES</sequence>
<evidence type="ECO:0000313" key="2">
    <source>
        <dbReference type="Proteomes" id="UP000799640"/>
    </source>
</evidence>
<dbReference type="InterPro" id="IPR009297">
    <property type="entry name" value="DUF952"/>
</dbReference>
<name>A0A6G1HPT3_9PEZI</name>
<protein>
    <recommendedName>
        <fullName evidence="3">DUF952-domain-containing protein</fullName>
    </recommendedName>
</protein>
<proteinExistence type="predicted"/>
<evidence type="ECO:0000313" key="1">
    <source>
        <dbReference type="EMBL" id="KAF2398068.1"/>
    </source>
</evidence>
<evidence type="ECO:0008006" key="3">
    <source>
        <dbReference type="Google" id="ProtNLM"/>
    </source>
</evidence>
<accession>A0A6G1HPT3</accession>
<organism evidence="1 2">
    <name type="scientific">Trichodelitschia bisporula</name>
    <dbReference type="NCBI Taxonomy" id="703511"/>
    <lineage>
        <taxon>Eukaryota</taxon>
        <taxon>Fungi</taxon>
        <taxon>Dikarya</taxon>
        <taxon>Ascomycota</taxon>
        <taxon>Pezizomycotina</taxon>
        <taxon>Dothideomycetes</taxon>
        <taxon>Dothideomycetes incertae sedis</taxon>
        <taxon>Phaeotrichales</taxon>
        <taxon>Phaeotrichaceae</taxon>
        <taxon>Trichodelitschia</taxon>
    </lineage>
</organism>
<dbReference type="Proteomes" id="UP000799640">
    <property type="component" value="Unassembled WGS sequence"/>
</dbReference>
<dbReference type="AlphaFoldDB" id="A0A6G1HPT3"/>
<keyword evidence="2" id="KW-1185">Reference proteome</keyword>
<dbReference type="OrthoDB" id="3335358at2759"/>